<dbReference type="OrthoDB" id="359241at2157"/>
<name>B1YDQ9_PYRNV</name>
<protein>
    <submittedName>
        <fullName evidence="2">HEPN domain protein</fullName>
    </submittedName>
</protein>
<evidence type="ECO:0000313" key="3">
    <source>
        <dbReference type="Proteomes" id="UP000001694"/>
    </source>
</evidence>
<dbReference type="Gene3D" id="1.20.120.330">
    <property type="entry name" value="Nucleotidyltransferases domain 2"/>
    <property type="match status" value="1"/>
</dbReference>
<dbReference type="HOGENOM" id="CLU_123170_2_1_2"/>
<dbReference type="InterPro" id="IPR007842">
    <property type="entry name" value="HEPN_dom"/>
</dbReference>
<dbReference type="KEGG" id="tne:Tneu_0989"/>
<dbReference type="SUPFAM" id="SSF81593">
    <property type="entry name" value="Nucleotidyltransferase substrate binding subunit/domain"/>
    <property type="match status" value="1"/>
</dbReference>
<gene>
    <name evidence="2" type="ordered locus">Tneu_0989</name>
</gene>
<dbReference type="SMART" id="SM00748">
    <property type="entry name" value="HEPN"/>
    <property type="match status" value="1"/>
</dbReference>
<dbReference type="PROSITE" id="PS50910">
    <property type="entry name" value="HEPN"/>
    <property type="match status" value="1"/>
</dbReference>
<keyword evidence="3" id="KW-1185">Reference proteome</keyword>
<evidence type="ECO:0000259" key="1">
    <source>
        <dbReference type="PROSITE" id="PS50910"/>
    </source>
</evidence>
<dbReference type="Pfam" id="PF05168">
    <property type="entry name" value="HEPN"/>
    <property type="match status" value="1"/>
</dbReference>
<sequence length="136" mass="15103">MVSRARDWFRQALRDLEHARRSLEFGDYEWACFAAHQAAEKAVKALYQCLGVEAWGHSVSRLLAGLPAHVKPPGDLVDEAKGLDKFYIPSRYPNAHPEGAPMDYFTRGDAEGAVNAAERIVRYVGEALQTRCGEGV</sequence>
<evidence type="ECO:0000313" key="2">
    <source>
        <dbReference type="EMBL" id="ACB39922.1"/>
    </source>
</evidence>
<dbReference type="Proteomes" id="UP000001694">
    <property type="component" value="Chromosome"/>
</dbReference>
<feature type="domain" description="HEPN" evidence="1">
    <location>
        <begin position="9"/>
        <end position="120"/>
    </location>
</feature>
<accession>B1YDQ9</accession>
<dbReference type="STRING" id="444157.Tneu_0989"/>
<dbReference type="eggNOG" id="arCOG01191">
    <property type="taxonomic scope" value="Archaea"/>
</dbReference>
<dbReference type="RefSeq" id="WP_012350342.1">
    <property type="nucleotide sequence ID" value="NC_010525.1"/>
</dbReference>
<reference evidence="2" key="1">
    <citation type="submission" date="2008-03" db="EMBL/GenBank/DDBJ databases">
        <title>Complete sequence of Thermoproteus neutrophilus V24Sta.</title>
        <authorList>
            <consortium name="US DOE Joint Genome Institute"/>
            <person name="Copeland A."/>
            <person name="Lucas S."/>
            <person name="Lapidus A."/>
            <person name="Glavina del Rio T."/>
            <person name="Dalin E."/>
            <person name="Tice H."/>
            <person name="Bruce D."/>
            <person name="Goodwin L."/>
            <person name="Pitluck S."/>
            <person name="Sims D."/>
            <person name="Brettin T."/>
            <person name="Detter J.C."/>
            <person name="Han C."/>
            <person name="Kuske C.R."/>
            <person name="Schmutz J."/>
            <person name="Larimer F."/>
            <person name="Land M."/>
            <person name="Hauser L."/>
            <person name="Kyrpides N."/>
            <person name="Mikhailova N."/>
            <person name="Biddle J.F."/>
            <person name="Zhang Z."/>
            <person name="Fitz-Gibbon S.T."/>
            <person name="Lowe T.M."/>
            <person name="Saltikov C."/>
            <person name="House C.H."/>
            <person name="Richardson P."/>
        </authorList>
    </citation>
    <scope>NUCLEOTIDE SEQUENCE [LARGE SCALE GENOMIC DNA]</scope>
    <source>
        <strain evidence="2">V24Sta</strain>
    </source>
</reference>
<dbReference type="AlphaFoldDB" id="B1YDQ9"/>
<dbReference type="EMBL" id="CP001014">
    <property type="protein sequence ID" value="ACB39922.1"/>
    <property type="molecule type" value="Genomic_DNA"/>
</dbReference>
<dbReference type="GeneID" id="6164752"/>
<proteinExistence type="predicted"/>
<organism evidence="2 3">
    <name type="scientific">Pyrobaculum neutrophilum (strain DSM 2338 / JCM 9278 / NBRC 100436 / V24Sta)</name>
    <name type="common">Thermoproteus neutrophilus</name>
    <dbReference type="NCBI Taxonomy" id="444157"/>
    <lineage>
        <taxon>Archaea</taxon>
        <taxon>Thermoproteota</taxon>
        <taxon>Thermoprotei</taxon>
        <taxon>Thermoproteales</taxon>
        <taxon>Thermoproteaceae</taxon>
        <taxon>Pyrobaculum</taxon>
    </lineage>
</organism>